<evidence type="ECO:0000256" key="2">
    <source>
        <dbReference type="ARBA" id="ARBA00008520"/>
    </source>
</evidence>
<dbReference type="AlphaFoldDB" id="A0A235BSY5"/>
<gene>
    <name evidence="5" type="ORF">CH330_05090</name>
</gene>
<dbReference type="CDD" id="cd14748">
    <property type="entry name" value="PBP2_UgpB"/>
    <property type="match status" value="1"/>
</dbReference>
<evidence type="ECO:0000256" key="3">
    <source>
        <dbReference type="ARBA" id="ARBA00022448"/>
    </source>
</evidence>
<evidence type="ECO:0000313" key="6">
    <source>
        <dbReference type="Proteomes" id="UP000215559"/>
    </source>
</evidence>
<proteinExistence type="inferred from homology"/>
<protein>
    <recommendedName>
        <fullName evidence="7">ABC transporter substrate-binding protein</fullName>
    </recommendedName>
</protein>
<accession>A0A235BSY5</accession>
<dbReference type="SUPFAM" id="SSF53850">
    <property type="entry name" value="Periplasmic binding protein-like II"/>
    <property type="match status" value="1"/>
</dbReference>
<evidence type="ECO:0000256" key="1">
    <source>
        <dbReference type="ARBA" id="ARBA00004196"/>
    </source>
</evidence>
<dbReference type="InterPro" id="IPR050490">
    <property type="entry name" value="Bact_solute-bd_prot1"/>
</dbReference>
<keyword evidence="4" id="KW-0732">Signal</keyword>
<name>A0A235BSY5_UNCW3</name>
<reference evidence="5 6" key="1">
    <citation type="submission" date="2017-07" db="EMBL/GenBank/DDBJ databases">
        <title>Recovery of genomes from metagenomes via a dereplication, aggregation, and scoring strategy.</title>
        <authorList>
            <person name="Sieber C.M."/>
            <person name="Probst A.J."/>
            <person name="Sharrar A."/>
            <person name="Thomas B.C."/>
            <person name="Hess M."/>
            <person name="Tringe S.G."/>
            <person name="Banfield J.F."/>
        </authorList>
    </citation>
    <scope>NUCLEOTIDE SEQUENCE [LARGE SCALE GENOMIC DNA]</scope>
    <source>
        <strain evidence="5">JGI_Cruoil_03_51_56</strain>
    </source>
</reference>
<comment type="subcellular location">
    <subcellularLocation>
        <location evidence="1">Cell envelope</location>
    </subcellularLocation>
</comment>
<dbReference type="PROSITE" id="PS51257">
    <property type="entry name" value="PROKAR_LIPOPROTEIN"/>
    <property type="match status" value="1"/>
</dbReference>
<dbReference type="InterPro" id="IPR006059">
    <property type="entry name" value="SBP"/>
</dbReference>
<dbReference type="Proteomes" id="UP000215559">
    <property type="component" value="Unassembled WGS sequence"/>
</dbReference>
<evidence type="ECO:0008006" key="7">
    <source>
        <dbReference type="Google" id="ProtNLM"/>
    </source>
</evidence>
<dbReference type="PANTHER" id="PTHR43649:SF31">
    <property type="entry name" value="SN-GLYCEROL-3-PHOSPHATE-BINDING PERIPLASMIC PROTEIN UGPB"/>
    <property type="match status" value="1"/>
</dbReference>
<keyword evidence="3" id="KW-0813">Transport</keyword>
<comment type="caution">
    <text evidence="5">The sequence shown here is derived from an EMBL/GenBank/DDBJ whole genome shotgun (WGS) entry which is preliminary data.</text>
</comment>
<dbReference type="PANTHER" id="PTHR43649">
    <property type="entry name" value="ARABINOSE-BINDING PROTEIN-RELATED"/>
    <property type="match status" value="1"/>
</dbReference>
<evidence type="ECO:0000256" key="4">
    <source>
        <dbReference type="ARBA" id="ARBA00022729"/>
    </source>
</evidence>
<dbReference type="GO" id="GO:0030313">
    <property type="term" value="C:cell envelope"/>
    <property type="evidence" value="ECO:0007669"/>
    <property type="project" value="UniProtKB-SubCell"/>
</dbReference>
<dbReference type="Gene3D" id="3.40.190.10">
    <property type="entry name" value="Periplasmic binding protein-like II"/>
    <property type="match status" value="2"/>
</dbReference>
<evidence type="ECO:0000313" key="5">
    <source>
        <dbReference type="EMBL" id="OYD15610.1"/>
    </source>
</evidence>
<comment type="similarity">
    <text evidence="2">Belongs to the bacterial solute-binding protein 1 family.</text>
</comment>
<dbReference type="EMBL" id="NOZP01000090">
    <property type="protein sequence ID" value="OYD15610.1"/>
    <property type="molecule type" value="Genomic_DNA"/>
</dbReference>
<sequence>MNRKLLSVFWLPIAVILVGVAGCGLKDNRTVIKFWHAMGGESQKTLKAMVAEFESTHKDIRIELVGMGSYDALAQKLMGAVAVKSPPTIAQMYENWTTQLYANGQLEFLDGYVHGPNGFSRNEIADIYPALLENNTWDGKLLTLPFNKSVPVYYYNVEMLDAAGYSEFPKTWPEFRRMCMKVMKRDKSGKPVVWATAGGTDIWVFGSMLFQQDGRFLDREDGNPEFNSPAGTRGLEFQVELVLKDKVQNTDVGRNPVEDFLLKRIASLRGSSTWRSEMLDKESFPVGMAMLPTWGKPGAIVYGTNIGMFKQATQKQKAAAWEFIKWFLSPEQQVEWSLGTWYAPIYRRCLKDVRICERFQNTPGLKQAYGQMEIAFFEPRGLKWLGGRKALVEELEAAMLGQKTAKQALDDAAVRYSGYQY</sequence>
<organism evidence="5 6">
    <name type="scientific">candidate division WOR-3 bacterium JGI_Cruoil_03_51_56</name>
    <dbReference type="NCBI Taxonomy" id="1973747"/>
    <lineage>
        <taxon>Bacteria</taxon>
        <taxon>Bacteria division WOR-3</taxon>
    </lineage>
</organism>
<dbReference type="Pfam" id="PF13416">
    <property type="entry name" value="SBP_bac_8"/>
    <property type="match status" value="1"/>
</dbReference>